<dbReference type="PATRIC" id="fig|697284.3.peg.1808"/>
<gene>
    <name evidence="2" type="ORF">ERIC2_c18880</name>
</gene>
<reference evidence="2 3" key="1">
    <citation type="journal article" date="2014" name="PLoS ONE">
        <title>How to Kill the Honey Bee Larva: Genomic Potential and Virulence Mechanisms of Paenibacillus larvae.</title>
        <authorList>
            <person name="Djukic M."/>
            <person name="Brzuszkiewicz E."/>
            <person name="Funfhaus A."/>
            <person name="Voss J."/>
            <person name="Gollnow K."/>
            <person name="Poppinga L."/>
            <person name="Liesegang H."/>
            <person name="Garcia-Gonzalez E."/>
            <person name="Genersch E."/>
            <person name="Daniel R."/>
        </authorList>
    </citation>
    <scope>NUCLEOTIDE SEQUENCE [LARGE SCALE GENOMIC DNA]</scope>
    <source>
        <strain evidence="2 3">DSM 25430</strain>
    </source>
</reference>
<feature type="domain" description="YkoP-like" evidence="1">
    <location>
        <begin position="24"/>
        <end position="203"/>
    </location>
</feature>
<dbReference type="KEGG" id="plv:ERIC2_c18880"/>
<sequence length="207" mass="24122">MNFYFPRQNKSIIIHEGEIFMRVKTIAMSIWNIIDPIYYSFSRLKCIGQQGRKSTFRVRLTFYRGRDITLSDGTRINKGDILLKLHLHNVILLKNMNSLQNEIAKGRLLYRMVLNSLPDLAEYVHNHPKSREIKGIIGITMLNRGCGSLGFETIPISSKIYKWCKCITMLPIYFLSARSPLKFIKKQAPMYLFMSKHVLLNKYGKIT</sequence>
<protein>
    <recommendedName>
        <fullName evidence="1">YkoP-like domain-containing protein</fullName>
    </recommendedName>
</protein>
<dbReference type="eggNOG" id="COG0726">
    <property type="taxonomic scope" value="Bacteria"/>
</dbReference>
<keyword evidence="3" id="KW-1185">Reference proteome</keyword>
<proteinExistence type="predicted"/>
<organism evidence="2 3">
    <name type="scientific">Paenibacillus larvae subsp. larvae DSM 25430</name>
    <dbReference type="NCBI Taxonomy" id="697284"/>
    <lineage>
        <taxon>Bacteria</taxon>
        <taxon>Bacillati</taxon>
        <taxon>Bacillota</taxon>
        <taxon>Bacilli</taxon>
        <taxon>Bacillales</taxon>
        <taxon>Paenibacillaceae</taxon>
        <taxon>Paenibacillus</taxon>
    </lineage>
</organism>
<name>V9W993_9BACL</name>
<evidence type="ECO:0000313" key="2">
    <source>
        <dbReference type="EMBL" id="AHD05687.1"/>
    </source>
</evidence>
<dbReference type="Pfam" id="PF22790">
    <property type="entry name" value="YkoP"/>
    <property type="match status" value="1"/>
</dbReference>
<dbReference type="HOGENOM" id="CLU_114932_0_0_9"/>
<dbReference type="EMBL" id="CP003355">
    <property type="protein sequence ID" value="AHD05687.1"/>
    <property type="molecule type" value="Genomic_DNA"/>
</dbReference>
<dbReference type="InterPro" id="IPR054467">
    <property type="entry name" value="YkoP-like_dom"/>
</dbReference>
<dbReference type="RefSeq" id="WP_023484545.1">
    <property type="nucleotide sequence ID" value="NC_023134.1"/>
</dbReference>
<dbReference type="Proteomes" id="UP000029431">
    <property type="component" value="Chromosome"/>
</dbReference>
<dbReference type="AlphaFoldDB" id="V9W993"/>
<evidence type="ECO:0000313" key="3">
    <source>
        <dbReference type="Proteomes" id="UP000029431"/>
    </source>
</evidence>
<accession>V9W993</accession>
<evidence type="ECO:0000259" key="1">
    <source>
        <dbReference type="Pfam" id="PF22790"/>
    </source>
</evidence>